<dbReference type="GeneID" id="93279565"/>
<organism evidence="2 3">
    <name type="scientific">Enterocloster lavalensis</name>
    <dbReference type="NCBI Taxonomy" id="460384"/>
    <lineage>
        <taxon>Bacteria</taxon>
        <taxon>Bacillati</taxon>
        <taxon>Bacillota</taxon>
        <taxon>Clostridia</taxon>
        <taxon>Lachnospirales</taxon>
        <taxon>Lachnospiraceae</taxon>
        <taxon>Enterocloster</taxon>
    </lineage>
</organism>
<sequence length="152" mass="17263">MEKIIRKREIPPLPEEIKIEMAGCGALPSQAIKDISEACVQDIVEKVRTGKSYSVMLAPDENGEDGYLMLESSPDLIFLQIWDAEAEIAWSCFNPEFLDSDEEAPIEPSDGQSVFPLKCTMRDREMAAKCVEWYAYTCEPYPGMDWLKETQE</sequence>
<dbReference type="AlphaFoldDB" id="A0A1I0K2E4"/>
<protein>
    <recommendedName>
        <fullName evidence="1">Ig-like domain-containing protein</fullName>
    </recommendedName>
</protein>
<dbReference type="RefSeq" id="WP_092370986.1">
    <property type="nucleotide sequence ID" value="NZ_FOIM01000044.1"/>
</dbReference>
<dbReference type="InterPro" id="IPR007110">
    <property type="entry name" value="Ig-like_dom"/>
</dbReference>
<evidence type="ECO:0000313" key="3">
    <source>
        <dbReference type="Proteomes" id="UP000198508"/>
    </source>
</evidence>
<feature type="domain" description="Ig-like" evidence="1">
    <location>
        <begin position="95"/>
        <end position="152"/>
    </location>
</feature>
<keyword evidence="3" id="KW-1185">Reference proteome</keyword>
<dbReference type="EMBL" id="FOIM01000044">
    <property type="protein sequence ID" value="SEU17793.1"/>
    <property type="molecule type" value="Genomic_DNA"/>
</dbReference>
<reference evidence="3" key="1">
    <citation type="submission" date="2016-10" db="EMBL/GenBank/DDBJ databases">
        <authorList>
            <person name="Varghese N."/>
            <person name="Submissions S."/>
        </authorList>
    </citation>
    <scope>NUCLEOTIDE SEQUENCE [LARGE SCALE GENOMIC DNA]</scope>
    <source>
        <strain evidence="3">NLAE-zl-G277</strain>
    </source>
</reference>
<evidence type="ECO:0000313" key="2">
    <source>
        <dbReference type="EMBL" id="SEU17793.1"/>
    </source>
</evidence>
<dbReference type="PROSITE" id="PS50835">
    <property type="entry name" value="IG_LIKE"/>
    <property type="match status" value="1"/>
</dbReference>
<accession>A0A1I0K2E4</accession>
<proteinExistence type="predicted"/>
<name>A0A1I0K2E4_9FIRM</name>
<dbReference type="Proteomes" id="UP000198508">
    <property type="component" value="Unassembled WGS sequence"/>
</dbReference>
<gene>
    <name evidence="2" type="ORF">SAMN05216313_1444</name>
</gene>
<evidence type="ECO:0000259" key="1">
    <source>
        <dbReference type="PROSITE" id="PS50835"/>
    </source>
</evidence>